<dbReference type="AlphaFoldDB" id="A0A5C5FZ69"/>
<sequence>MSAGPLTVRLCLLRRCLVDAALLPAPAPELSPRHLARIPGPSLGGYSSGSLPFSVASGPRSFVPRRCGSPAGLLISRIHPTSFPSLDNRPGRLQGSVPAVIWVPRSRLRRGGSQEWDGMRLHGQIAP</sequence>
<feature type="signal peptide" evidence="1">
    <location>
        <begin position="1"/>
        <end position="20"/>
    </location>
</feature>
<reference evidence="2 3" key="1">
    <citation type="submission" date="2019-03" db="EMBL/GenBank/DDBJ databases">
        <title>Rhodosporidium diobovatum UCD-FST 08-225 genome sequencing, assembly, and annotation.</title>
        <authorList>
            <person name="Fakankun I.U."/>
            <person name="Fristensky B."/>
            <person name="Levin D.B."/>
        </authorList>
    </citation>
    <scope>NUCLEOTIDE SEQUENCE [LARGE SCALE GENOMIC DNA]</scope>
    <source>
        <strain evidence="2 3">UCD-FST 08-225</strain>
    </source>
</reference>
<keyword evidence="3" id="KW-1185">Reference proteome</keyword>
<dbReference type="Proteomes" id="UP000311382">
    <property type="component" value="Unassembled WGS sequence"/>
</dbReference>
<evidence type="ECO:0000313" key="2">
    <source>
        <dbReference type="EMBL" id="TNY22133.1"/>
    </source>
</evidence>
<feature type="chain" id="PRO_5022848049" evidence="1">
    <location>
        <begin position="21"/>
        <end position="127"/>
    </location>
</feature>
<accession>A0A5C5FZ69</accession>
<protein>
    <submittedName>
        <fullName evidence="2">Uncharacterized protein</fullName>
    </submittedName>
</protein>
<evidence type="ECO:0000256" key="1">
    <source>
        <dbReference type="SAM" id="SignalP"/>
    </source>
</evidence>
<keyword evidence="1" id="KW-0732">Signal</keyword>
<name>A0A5C5FZ69_9BASI</name>
<proteinExistence type="predicted"/>
<organism evidence="2 3">
    <name type="scientific">Rhodotorula diobovata</name>
    <dbReference type="NCBI Taxonomy" id="5288"/>
    <lineage>
        <taxon>Eukaryota</taxon>
        <taxon>Fungi</taxon>
        <taxon>Dikarya</taxon>
        <taxon>Basidiomycota</taxon>
        <taxon>Pucciniomycotina</taxon>
        <taxon>Microbotryomycetes</taxon>
        <taxon>Sporidiobolales</taxon>
        <taxon>Sporidiobolaceae</taxon>
        <taxon>Rhodotorula</taxon>
    </lineage>
</organism>
<gene>
    <name evidence="2" type="ORF">DMC30DRAFT_393061</name>
</gene>
<dbReference type="EMBL" id="SOZI01000030">
    <property type="protein sequence ID" value="TNY22133.1"/>
    <property type="molecule type" value="Genomic_DNA"/>
</dbReference>
<comment type="caution">
    <text evidence="2">The sequence shown here is derived from an EMBL/GenBank/DDBJ whole genome shotgun (WGS) entry which is preliminary data.</text>
</comment>
<evidence type="ECO:0000313" key="3">
    <source>
        <dbReference type="Proteomes" id="UP000311382"/>
    </source>
</evidence>